<evidence type="ECO:0000256" key="4">
    <source>
        <dbReference type="SAM" id="MobiDB-lite"/>
    </source>
</evidence>
<dbReference type="GO" id="GO:0005737">
    <property type="term" value="C:cytoplasm"/>
    <property type="evidence" value="ECO:0007669"/>
    <property type="project" value="TreeGrafter"/>
</dbReference>
<organism evidence="6 7">
    <name type="scientific">Lyophyllum shimeji</name>
    <name type="common">Hon-shimeji</name>
    <name type="synonym">Tricholoma shimeji</name>
    <dbReference type="NCBI Taxonomy" id="47721"/>
    <lineage>
        <taxon>Eukaryota</taxon>
        <taxon>Fungi</taxon>
        <taxon>Dikarya</taxon>
        <taxon>Basidiomycota</taxon>
        <taxon>Agaricomycotina</taxon>
        <taxon>Agaricomycetes</taxon>
        <taxon>Agaricomycetidae</taxon>
        <taxon>Agaricales</taxon>
        <taxon>Tricholomatineae</taxon>
        <taxon>Lyophyllaceae</taxon>
        <taxon>Lyophyllum</taxon>
    </lineage>
</organism>
<dbReference type="GO" id="GO:0005524">
    <property type="term" value="F:ATP binding"/>
    <property type="evidence" value="ECO:0007669"/>
    <property type="project" value="UniProtKB-UniRule"/>
</dbReference>
<dbReference type="PROSITE" id="PS50011">
    <property type="entry name" value="PROTEIN_KINASE_DOM"/>
    <property type="match status" value="1"/>
</dbReference>
<evidence type="ECO:0000256" key="1">
    <source>
        <dbReference type="ARBA" id="ARBA00022741"/>
    </source>
</evidence>
<feature type="region of interest" description="Disordered" evidence="4">
    <location>
        <begin position="611"/>
        <end position="766"/>
    </location>
</feature>
<dbReference type="PANTHER" id="PTHR24346:SF76">
    <property type="entry name" value="NON-SPECIFIC SERINE_THREONINE PROTEIN KINASE"/>
    <property type="match status" value="1"/>
</dbReference>
<feature type="region of interest" description="Disordered" evidence="4">
    <location>
        <begin position="455"/>
        <end position="586"/>
    </location>
</feature>
<dbReference type="InterPro" id="IPR008271">
    <property type="entry name" value="Ser/Thr_kinase_AS"/>
</dbReference>
<evidence type="ECO:0000259" key="5">
    <source>
        <dbReference type="PROSITE" id="PS50011"/>
    </source>
</evidence>
<dbReference type="GO" id="GO:0004674">
    <property type="term" value="F:protein serine/threonine kinase activity"/>
    <property type="evidence" value="ECO:0007669"/>
    <property type="project" value="TreeGrafter"/>
</dbReference>
<feature type="compositionally biased region" description="Low complexity" evidence="4">
    <location>
        <begin position="565"/>
        <end position="586"/>
    </location>
</feature>
<dbReference type="EMBL" id="BRPK01000005">
    <property type="protein sequence ID" value="GLB38591.1"/>
    <property type="molecule type" value="Genomic_DNA"/>
</dbReference>
<dbReference type="AlphaFoldDB" id="A0A9P3UPT5"/>
<feature type="compositionally biased region" description="Low complexity" evidence="4">
    <location>
        <begin position="614"/>
        <end position="628"/>
    </location>
</feature>
<comment type="caution">
    <text evidence="6">The sequence shown here is derived from an EMBL/GenBank/DDBJ whole genome shotgun (WGS) entry which is preliminary data.</text>
</comment>
<dbReference type="Gene3D" id="1.10.510.10">
    <property type="entry name" value="Transferase(Phosphotransferase) domain 1"/>
    <property type="match status" value="2"/>
</dbReference>
<gene>
    <name evidence="6" type="ORF">LshimejAT787_0504560</name>
</gene>
<dbReference type="PROSITE" id="PS00107">
    <property type="entry name" value="PROTEIN_KINASE_ATP"/>
    <property type="match status" value="1"/>
</dbReference>
<feature type="region of interest" description="Disordered" evidence="4">
    <location>
        <begin position="311"/>
        <end position="353"/>
    </location>
</feature>
<dbReference type="PROSITE" id="PS00108">
    <property type="entry name" value="PROTEIN_KINASE_ST"/>
    <property type="match status" value="1"/>
</dbReference>
<dbReference type="InterPro" id="IPR011009">
    <property type="entry name" value="Kinase-like_dom_sf"/>
</dbReference>
<dbReference type="GO" id="GO:0000226">
    <property type="term" value="P:microtubule cytoskeleton organization"/>
    <property type="evidence" value="ECO:0007669"/>
    <property type="project" value="TreeGrafter"/>
</dbReference>
<feature type="domain" description="Protein kinase" evidence="5">
    <location>
        <begin position="128"/>
        <end position="450"/>
    </location>
</feature>
<feature type="compositionally biased region" description="Basic and acidic residues" evidence="4">
    <location>
        <begin position="644"/>
        <end position="653"/>
    </location>
</feature>
<dbReference type="SMART" id="SM00220">
    <property type="entry name" value="S_TKc"/>
    <property type="match status" value="1"/>
</dbReference>
<name>A0A9P3UPT5_LYOSH</name>
<dbReference type="PANTHER" id="PTHR24346">
    <property type="entry name" value="MAP/MICROTUBULE AFFINITY-REGULATING KINASE"/>
    <property type="match status" value="1"/>
</dbReference>
<reference evidence="6" key="1">
    <citation type="submission" date="2022-07" db="EMBL/GenBank/DDBJ databases">
        <title>The genome of Lyophyllum shimeji provides insight into the initial evolution of ectomycorrhizal fungal genome.</title>
        <authorList>
            <person name="Kobayashi Y."/>
            <person name="Shibata T."/>
            <person name="Hirakawa H."/>
            <person name="Shigenobu S."/>
            <person name="Nishiyama T."/>
            <person name="Yamada A."/>
            <person name="Hasebe M."/>
            <person name="Kawaguchi M."/>
        </authorList>
    </citation>
    <scope>NUCLEOTIDE SEQUENCE</scope>
    <source>
        <strain evidence="6">AT787</strain>
    </source>
</reference>
<evidence type="ECO:0000256" key="2">
    <source>
        <dbReference type="ARBA" id="ARBA00022840"/>
    </source>
</evidence>
<feature type="compositionally biased region" description="Low complexity" evidence="4">
    <location>
        <begin position="506"/>
        <end position="543"/>
    </location>
</feature>
<dbReference type="InterPro" id="IPR017441">
    <property type="entry name" value="Protein_kinase_ATP_BS"/>
</dbReference>
<evidence type="ECO:0000313" key="7">
    <source>
        <dbReference type="Proteomes" id="UP001063166"/>
    </source>
</evidence>
<evidence type="ECO:0000313" key="6">
    <source>
        <dbReference type="EMBL" id="GLB38591.1"/>
    </source>
</evidence>
<dbReference type="SUPFAM" id="SSF56112">
    <property type="entry name" value="Protein kinase-like (PK-like)"/>
    <property type="match status" value="1"/>
</dbReference>
<sequence>MTTAAAKPEPYTHPNCYSTGGVSHCSPAWPLPLTGIRVHPAEENVPLRGDLDVEQQASAAILAEEEAGTLNDYDDGSIVDVDAPRSMPASFCADPVSVSPAAMFLSAFSSPVQTQPLPDSEGHVVSGYTLGPVVGYGAFSTIRTATPATGGIVAVKIIKRSDHFKKGDPSRARKQIKHEASIWASLSHEHILPLFSAHHGTYADYFFTLYCPAGSLFDILKRDGRPALPQDDAGMMFRQVVRGLRYLHEVALLVHRDIKLENVLVDESGVCRIGDFGMTRKIGEPAEEEDETAEDNNLDRFPAGQTTVHRATSLAVPASKKTPRTSLHAQSLARHRNSTSSVHTPPGSVKIQPGSLPYAAPELLLPQAGPLLPHPAQDIWALGVLLYALLTGRLPFSDSFEPRLHMKILNGAYDVPPDIGRGAERVLQGCLDRTDTSRWTIAMVDEVAWGIGWGAEGDDVTPADSDDEFEAFPLPTPSRSRSRCPPEDTIQEDPEWQYEEPRSRASLEAASRRSSSRIQRSLSRAPIIVSSRSSSSRPKLARSVSRHSRAPSPSVCALNVTATNVRSPSRVRSVSSARSPSSSRSSRFYDAALAFPNPASVERGRRREKAFGLPLSRSPSPSEAPSTPTDTHPPFSASRNVLKVRSDDVERSTSRGRPKFSRGLHSDHPYPAGTDPASELDVLDETAGWSSPSTTGAKSPAPYNGVHGHGHTPPFSAVSESSSYAPPFAQRRRTPRGQSKPPYELPRGYYAPRPRRPESYPPTRGRAPITVWPASARTPNGLHKLVIPEKVRGFLTNILTLSQPTTKLDRLTRSRSH</sequence>
<accession>A0A9P3UPT5</accession>
<keyword evidence="1 3" id="KW-0547">Nucleotide-binding</keyword>
<feature type="compositionally biased region" description="Acidic residues" evidence="4">
    <location>
        <begin position="456"/>
        <end position="470"/>
    </location>
</feature>
<keyword evidence="7" id="KW-1185">Reference proteome</keyword>
<feature type="compositionally biased region" description="Acidic residues" evidence="4">
    <location>
        <begin position="489"/>
        <end position="498"/>
    </location>
</feature>
<dbReference type="Proteomes" id="UP001063166">
    <property type="component" value="Unassembled WGS sequence"/>
</dbReference>
<feature type="binding site" evidence="3">
    <location>
        <position position="156"/>
    </location>
    <ligand>
        <name>ATP</name>
        <dbReference type="ChEBI" id="CHEBI:30616"/>
    </ligand>
</feature>
<protein>
    <recommendedName>
        <fullName evidence="5">Protein kinase domain-containing protein</fullName>
    </recommendedName>
</protein>
<dbReference type="Pfam" id="PF00069">
    <property type="entry name" value="Pkinase"/>
    <property type="match status" value="2"/>
</dbReference>
<dbReference type="OrthoDB" id="4062651at2759"/>
<evidence type="ECO:0000256" key="3">
    <source>
        <dbReference type="PROSITE-ProRule" id="PRU10141"/>
    </source>
</evidence>
<dbReference type="InterPro" id="IPR000719">
    <property type="entry name" value="Prot_kinase_dom"/>
</dbReference>
<keyword evidence="2 3" id="KW-0067">ATP-binding</keyword>
<feature type="compositionally biased region" description="Polar residues" evidence="4">
    <location>
        <begin position="688"/>
        <end position="697"/>
    </location>
</feature>
<proteinExistence type="predicted"/>
<dbReference type="GO" id="GO:0035556">
    <property type="term" value="P:intracellular signal transduction"/>
    <property type="evidence" value="ECO:0007669"/>
    <property type="project" value="TreeGrafter"/>
</dbReference>